<reference evidence="2 3" key="1">
    <citation type="submission" date="2018-10" db="EMBL/GenBank/DDBJ databases">
        <title>Sequencing the genomes of 1000 actinobacteria strains.</title>
        <authorList>
            <person name="Klenk H.-P."/>
        </authorList>
    </citation>
    <scope>NUCLEOTIDE SEQUENCE [LARGE SCALE GENOMIC DNA]</scope>
    <source>
        <strain evidence="2 3">DSM 44343</strain>
    </source>
</reference>
<evidence type="ECO:0000313" key="2">
    <source>
        <dbReference type="EMBL" id="RKR96615.1"/>
    </source>
</evidence>
<sequence>MPAAGKRQDDFVPCEVVLCLCASLLVDYNRFGSGSAHRAGFPVQELARLFKRPPTSVIAKMTNLEGTRSRGGKYDRRVSDALLPDQYAMQDVYLKIIRAARSLGVDEAALPDFLELETGDELWLLGQEELDDAELDRSVAPEVERLARNKPELSTQVTQRLLIARARIGQHRFARGVLTNHSNRCVFCGLSGHIGGLRRKRMLTASHIKPWRDSDNKERLDTRNGLTACPTHDVAFDTGLITVDDDLRIQYSSGVEENFASEPPLRAALGKPPLFDKLVLPVSAARPDFAYLDWHRERVFVRL</sequence>
<keyword evidence="2" id="KW-0378">Hydrolase</keyword>
<accession>A0A495K767</accession>
<dbReference type="Pfam" id="PF13391">
    <property type="entry name" value="HNH_2"/>
    <property type="match status" value="1"/>
</dbReference>
<dbReference type="GO" id="GO:0004519">
    <property type="term" value="F:endonuclease activity"/>
    <property type="evidence" value="ECO:0007669"/>
    <property type="project" value="UniProtKB-KW"/>
</dbReference>
<comment type="caution">
    <text evidence="2">The sequence shown here is derived from an EMBL/GenBank/DDBJ whole genome shotgun (WGS) entry which is preliminary data.</text>
</comment>
<keyword evidence="2" id="KW-0255">Endonuclease</keyword>
<protein>
    <submittedName>
        <fullName evidence="2">Putative restriction endonuclease</fullName>
    </submittedName>
</protein>
<keyword evidence="2" id="KW-0540">Nuclease</keyword>
<dbReference type="InterPro" id="IPR003615">
    <property type="entry name" value="HNH_nuc"/>
</dbReference>
<feature type="domain" description="HNH nuclease" evidence="1">
    <location>
        <begin position="185"/>
        <end position="244"/>
    </location>
</feature>
<dbReference type="AlphaFoldDB" id="A0A495K767"/>
<proteinExistence type="predicted"/>
<dbReference type="EMBL" id="RBKV01000001">
    <property type="protein sequence ID" value="RKR96615.1"/>
    <property type="molecule type" value="Genomic_DNA"/>
</dbReference>
<evidence type="ECO:0000313" key="3">
    <source>
        <dbReference type="Proteomes" id="UP000274762"/>
    </source>
</evidence>
<gene>
    <name evidence="2" type="ORF">DFJ75_3468</name>
</gene>
<dbReference type="Proteomes" id="UP000274762">
    <property type="component" value="Unassembled WGS sequence"/>
</dbReference>
<organism evidence="2 3">
    <name type="scientific">Williamsia marianensis</name>
    <dbReference type="NCBI Taxonomy" id="85044"/>
    <lineage>
        <taxon>Bacteria</taxon>
        <taxon>Bacillati</taxon>
        <taxon>Actinomycetota</taxon>
        <taxon>Actinomycetes</taxon>
        <taxon>Mycobacteriales</taxon>
        <taxon>Nocardiaceae</taxon>
        <taxon>Williamsia</taxon>
    </lineage>
</organism>
<name>A0A495K767_WILMA</name>
<evidence type="ECO:0000259" key="1">
    <source>
        <dbReference type="Pfam" id="PF13391"/>
    </source>
</evidence>